<name>A0ABW3JPL0_9FLAO</name>
<gene>
    <name evidence="1" type="ORF">ACFQ1U_02200</name>
</gene>
<accession>A0ABW3JPL0</accession>
<evidence type="ECO:0000313" key="1">
    <source>
        <dbReference type="EMBL" id="MFD0992006.1"/>
    </source>
</evidence>
<comment type="caution">
    <text evidence="1">The sequence shown here is derived from an EMBL/GenBank/DDBJ whole genome shotgun (WGS) entry which is preliminary data.</text>
</comment>
<dbReference type="RefSeq" id="WP_386104861.1">
    <property type="nucleotide sequence ID" value="NZ_JBHTJR010000015.1"/>
</dbReference>
<dbReference type="InterPro" id="IPR032675">
    <property type="entry name" value="LRR_dom_sf"/>
</dbReference>
<dbReference type="Proteomes" id="UP001597062">
    <property type="component" value="Unassembled WGS sequence"/>
</dbReference>
<dbReference type="SUPFAM" id="SSF52047">
    <property type="entry name" value="RNI-like"/>
    <property type="match status" value="1"/>
</dbReference>
<organism evidence="1 2">
    <name type="scientific">Tenacibaculum geojense</name>
    <dbReference type="NCBI Taxonomy" id="915352"/>
    <lineage>
        <taxon>Bacteria</taxon>
        <taxon>Pseudomonadati</taxon>
        <taxon>Bacteroidota</taxon>
        <taxon>Flavobacteriia</taxon>
        <taxon>Flavobacteriales</taxon>
        <taxon>Flavobacteriaceae</taxon>
        <taxon>Tenacibaculum</taxon>
    </lineage>
</organism>
<proteinExistence type="predicted"/>
<keyword evidence="2" id="KW-1185">Reference proteome</keyword>
<sequence length="177" mass="20352">MQIIDKEVNINTDYLSLSFFGEIEITELEKLCQLKKLTHLNLSSSDLFDKHLEIIGQLESIKLLDLDLTEITDNGLQNLKPLRQLKELRLKDNPQLTDKCIEFLSDIEQLELVHIENTSITMIGLTKLLNQKKLNSVILDFELDNEINELLNLSKKYPKLKIIIKGKGVILNGKLNQ</sequence>
<protein>
    <recommendedName>
        <fullName evidence="3">Leucine Rich repeats (2 copies)</fullName>
    </recommendedName>
</protein>
<dbReference type="EMBL" id="JBHTJR010000015">
    <property type="protein sequence ID" value="MFD0992006.1"/>
    <property type="molecule type" value="Genomic_DNA"/>
</dbReference>
<dbReference type="Gene3D" id="3.80.10.10">
    <property type="entry name" value="Ribonuclease Inhibitor"/>
    <property type="match status" value="1"/>
</dbReference>
<evidence type="ECO:0008006" key="3">
    <source>
        <dbReference type="Google" id="ProtNLM"/>
    </source>
</evidence>
<reference evidence="2" key="1">
    <citation type="journal article" date="2019" name="Int. J. Syst. Evol. Microbiol.">
        <title>The Global Catalogue of Microorganisms (GCM) 10K type strain sequencing project: providing services to taxonomists for standard genome sequencing and annotation.</title>
        <authorList>
            <consortium name="The Broad Institute Genomics Platform"/>
            <consortium name="The Broad Institute Genome Sequencing Center for Infectious Disease"/>
            <person name="Wu L."/>
            <person name="Ma J."/>
        </authorList>
    </citation>
    <scope>NUCLEOTIDE SEQUENCE [LARGE SCALE GENOMIC DNA]</scope>
    <source>
        <strain evidence="2">CCUG 60527</strain>
    </source>
</reference>
<evidence type="ECO:0000313" key="2">
    <source>
        <dbReference type="Proteomes" id="UP001597062"/>
    </source>
</evidence>